<gene>
    <name evidence="1" type="ORF">HaLaN_24302</name>
</gene>
<dbReference type="EMBL" id="BLLF01003053">
    <property type="protein sequence ID" value="GFH26196.1"/>
    <property type="molecule type" value="Genomic_DNA"/>
</dbReference>
<name>A0A6A0A2B0_HAELA</name>
<comment type="caution">
    <text evidence="1">The sequence shown here is derived from an EMBL/GenBank/DDBJ whole genome shotgun (WGS) entry which is preliminary data.</text>
</comment>
<organism evidence="1 2">
    <name type="scientific">Haematococcus lacustris</name>
    <name type="common">Green alga</name>
    <name type="synonym">Haematococcus pluvialis</name>
    <dbReference type="NCBI Taxonomy" id="44745"/>
    <lineage>
        <taxon>Eukaryota</taxon>
        <taxon>Viridiplantae</taxon>
        <taxon>Chlorophyta</taxon>
        <taxon>core chlorophytes</taxon>
        <taxon>Chlorophyceae</taxon>
        <taxon>CS clade</taxon>
        <taxon>Chlamydomonadales</taxon>
        <taxon>Haematococcaceae</taxon>
        <taxon>Haematococcus</taxon>
    </lineage>
</organism>
<protein>
    <submittedName>
        <fullName evidence="1">Uncharacterized protein</fullName>
    </submittedName>
</protein>
<reference evidence="1 2" key="1">
    <citation type="submission" date="2020-02" db="EMBL/GenBank/DDBJ databases">
        <title>Draft genome sequence of Haematococcus lacustris strain NIES-144.</title>
        <authorList>
            <person name="Morimoto D."/>
            <person name="Nakagawa S."/>
            <person name="Yoshida T."/>
            <person name="Sawayama S."/>
        </authorList>
    </citation>
    <scope>NUCLEOTIDE SEQUENCE [LARGE SCALE GENOMIC DNA]</scope>
    <source>
        <strain evidence="1 2">NIES-144</strain>
    </source>
</reference>
<proteinExistence type="predicted"/>
<evidence type="ECO:0000313" key="1">
    <source>
        <dbReference type="EMBL" id="GFH26196.1"/>
    </source>
</evidence>
<keyword evidence="2" id="KW-1185">Reference proteome</keyword>
<dbReference type="AlphaFoldDB" id="A0A6A0A2B0"/>
<dbReference type="Proteomes" id="UP000485058">
    <property type="component" value="Unassembled WGS sequence"/>
</dbReference>
<accession>A0A6A0A2B0</accession>
<sequence>DIMFDQKIGVEGEDGGIHLPFSKTIFVMEGHCTEWGGEACAVHGCTGCS</sequence>
<feature type="non-terminal residue" evidence="1">
    <location>
        <position position="1"/>
    </location>
</feature>
<evidence type="ECO:0000313" key="2">
    <source>
        <dbReference type="Proteomes" id="UP000485058"/>
    </source>
</evidence>